<evidence type="ECO:0000256" key="1">
    <source>
        <dbReference type="SAM" id="MobiDB-lite"/>
    </source>
</evidence>
<feature type="region of interest" description="Disordered" evidence="1">
    <location>
        <begin position="41"/>
        <end position="72"/>
    </location>
</feature>
<dbReference type="VEuPathDB" id="FungiDB:CNAG_07454"/>
<dbReference type="GeneID" id="23890299"/>
<sequence>MRDERIEEAMGSVSSGVNMYTVAVGVVVNVDVYLDVDIDRSRGEDQSSSKGGLGYEMASGRGRRSGKRQVKGVRHERKGVSVGIGGSKDVVDGGLVMERGIDKVLGNLIRWSADSRPVWRTHKRNIVQLRPFGPPYGHPSPMLCVPGISKFFGPFEGLNAVQVLISQSSEALLKVVVEIFGVFEFVLRSTSVECDPGAVNEVGNFQLFRLSAESFDP</sequence>
<protein>
    <submittedName>
        <fullName evidence="2">Uncharacterized protein</fullName>
    </submittedName>
</protein>
<keyword evidence="3" id="KW-1185">Reference proteome</keyword>
<dbReference type="Proteomes" id="UP000010091">
    <property type="component" value="Chromosome 5"/>
</dbReference>
<dbReference type="AlphaFoldDB" id="J9VRK5"/>
<dbReference type="HOGENOM" id="CLU_110785_0_0_1"/>
<accession>J9VRK5</accession>
<dbReference type="KEGG" id="cng:CNAG_07454"/>
<name>J9VRK5_CRYN9</name>
<evidence type="ECO:0000313" key="3">
    <source>
        <dbReference type="Proteomes" id="UP000010091"/>
    </source>
</evidence>
<organism evidence="2 3">
    <name type="scientific">Cryptococcus neoformans (strain H99 / ATCC 208821 / CBS 10515 / FGSC 9487)</name>
    <name type="common">Cryptococcus neoformans var. grubii serotype A</name>
    <dbReference type="NCBI Taxonomy" id="235443"/>
    <lineage>
        <taxon>Eukaryota</taxon>
        <taxon>Fungi</taxon>
        <taxon>Dikarya</taxon>
        <taxon>Basidiomycota</taxon>
        <taxon>Agaricomycotina</taxon>
        <taxon>Tremellomycetes</taxon>
        <taxon>Tremellales</taxon>
        <taxon>Cryptococcaceae</taxon>
        <taxon>Cryptococcus</taxon>
        <taxon>Cryptococcus neoformans species complex</taxon>
    </lineage>
</organism>
<proteinExistence type="predicted"/>
<evidence type="ECO:0000313" key="2">
    <source>
        <dbReference type="EMBL" id="AFR95249.1"/>
    </source>
</evidence>
<reference evidence="2 3" key="1">
    <citation type="journal article" date="2014" name="PLoS Genet.">
        <title>Analysis of the genome and transcriptome of Cryptococcus neoformans var. grubii reveals complex RNA expression and microevolution leading to virulence attenuation.</title>
        <authorList>
            <person name="Janbon G."/>
            <person name="Ormerod K.L."/>
            <person name="Paulet D."/>
            <person name="Byrnes E.J.III."/>
            <person name="Yadav V."/>
            <person name="Chatterjee G."/>
            <person name="Mullapudi N."/>
            <person name="Hon C.C."/>
            <person name="Billmyre R.B."/>
            <person name="Brunel F."/>
            <person name="Bahn Y.S."/>
            <person name="Chen W."/>
            <person name="Chen Y."/>
            <person name="Chow E.W."/>
            <person name="Coppee J.Y."/>
            <person name="Floyd-Averette A."/>
            <person name="Gaillardin C."/>
            <person name="Gerik K.J."/>
            <person name="Goldberg J."/>
            <person name="Gonzalez-Hilarion S."/>
            <person name="Gujja S."/>
            <person name="Hamlin J.L."/>
            <person name="Hsueh Y.P."/>
            <person name="Ianiri G."/>
            <person name="Jones S."/>
            <person name="Kodira C.D."/>
            <person name="Kozubowski L."/>
            <person name="Lam W."/>
            <person name="Marra M."/>
            <person name="Mesner L.D."/>
            <person name="Mieczkowski P.A."/>
            <person name="Moyrand F."/>
            <person name="Nielsen K."/>
            <person name="Proux C."/>
            <person name="Rossignol T."/>
            <person name="Schein J.E."/>
            <person name="Sun S."/>
            <person name="Wollschlaeger C."/>
            <person name="Wood I.A."/>
            <person name="Zeng Q."/>
            <person name="Neuveglise C."/>
            <person name="Newlon C.S."/>
            <person name="Perfect J.R."/>
            <person name="Lodge J.K."/>
            <person name="Idnurm A."/>
            <person name="Stajich J.E."/>
            <person name="Kronstad J.W."/>
            <person name="Sanyal K."/>
            <person name="Heitman J."/>
            <person name="Fraser J.A."/>
            <person name="Cuomo C.A."/>
            <person name="Dietrich F.S."/>
        </authorList>
    </citation>
    <scope>NUCLEOTIDE SEQUENCE [LARGE SCALE GENOMIC DNA]</scope>
    <source>
        <strain evidence="3">H99 / ATCC 208821 / CBS 10515 / FGSC 9487</strain>
    </source>
</reference>
<gene>
    <name evidence="2" type="ORF">CNAG_07454</name>
</gene>
<dbReference type="RefSeq" id="XP_012049660.1">
    <property type="nucleotide sequence ID" value="XM_012194270.1"/>
</dbReference>
<feature type="compositionally biased region" description="Basic residues" evidence="1">
    <location>
        <begin position="61"/>
        <end position="72"/>
    </location>
</feature>
<dbReference type="EMBL" id="CP003824">
    <property type="protein sequence ID" value="AFR95249.1"/>
    <property type="molecule type" value="Genomic_DNA"/>
</dbReference>